<gene>
    <name evidence="5" type="ORF">OXX778_LOCUS18022</name>
</gene>
<comment type="caution">
    <text evidence="5">The sequence shown here is derived from an EMBL/GenBank/DDBJ whole genome shotgun (WGS) entry which is preliminary data.</text>
</comment>
<dbReference type="Pfam" id="PF13359">
    <property type="entry name" value="DDE_Tnp_4"/>
    <property type="match status" value="1"/>
</dbReference>
<evidence type="ECO:0000256" key="3">
    <source>
        <dbReference type="SAM" id="MobiDB-lite"/>
    </source>
</evidence>
<proteinExistence type="predicted"/>
<protein>
    <recommendedName>
        <fullName evidence="4">DDE Tnp4 domain-containing protein</fullName>
    </recommendedName>
</protein>
<dbReference type="OrthoDB" id="10186934at2759"/>
<dbReference type="EMBL" id="CAJNOC010004812">
    <property type="protein sequence ID" value="CAF1034198.1"/>
    <property type="molecule type" value="Genomic_DNA"/>
</dbReference>
<evidence type="ECO:0000256" key="1">
    <source>
        <dbReference type="ARBA" id="ARBA00001968"/>
    </source>
</evidence>
<evidence type="ECO:0000259" key="4">
    <source>
        <dbReference type="Pfam" id="PF13359"/>
    </source>
</evidence>
<feature type="region of interest" description="Disordered" evidence="3">
    <location>
        <begin position="417"/>
        <end position="476"/>
    </location>
</feature>
<organism evidence="5 6">
    <name type="scientific">Brachionus calyciflorus</name>
    <dbReference type="NCBI Taxonomy" id="104777"/>
    <lineage>
        <taxon>Eukaryota</taxon>
        <taxon>Metazoa</taxon>
        <taxon>Spiralia</taxon>
        <taxon>Gnathifera</taxon>
        <taxon>Rotifera</taxon>
        <taxon>Eurotatoria</taxon>
        <taxon>Monogononta</taxon>
        <taxon>Pseudotrocha</taxon>
        <taxon>Ploima</taxon>
        <taxon>Brachionidae</taxon>
        <taxon>Brachionus</taxon>
    </lineage>
</organism>
<dbReference type="InterPro" id="IPR027806">
    <property type="entry name" value="HARBI1_dom"/>
</dbReference>
<comment type="cofactor">
    <cofactor evidence="1">
        <name>a divalent metal cation</name>
        <dbReference type="ChEBI" id="CHEBI:60240"/>
    </cofactor>
</comment>
<keyword evidence="6" id="KW-1185">Reference proteome</keyword>
<evidence type="ECO:0000313" key="6">
    <source>
        <dbReference type="Proteomes" id="UP000663879"/>
    </source>
</evidence>
<dbReference type="Proteomes" id="UP000663879">
    <property type="component" value="Unassembled WGS sequence"/>
</dbReference>
<feature type="domain" description="DDE Tnp4" evidence="4">
    <location>
        <begin position="141"/>
        <end position="316"/>
    </location>
</feature>
<feature type="compositionally biased region" description="Basic and acidic residues" evidence="3">
    <location>
        <begin position="432"/>
        <end position="449"/>
    </location>
</feature>
<reference evidence="5" key="1">
    <citation type="submission" date="2021-02" db="EMBL/GenBank/DDBJ databases">
        <authorList>
            <person name="Nowell W R."/>
        </authorList>
    </citation>
    <scope>NUCLEOTIDE SEQUENCE</scope>
    <source>
        <strain evidence="5">Ploen Becks lab</strain>
    </source>
</reference>
<accession>A0A814JCW7</accession>
<keyword evidence="2" id="KW-0479">Metal-binding</keyword>
<dbReference type="AlphaFoldDB" id="A0A814JCW7"/>
<name>A0A814JCW7_9BILA</name>
<evidence type="ECO:0000313" key="5">
    <source>
        <dbReference type="EMBL" id="CAF1034198.1"/>
    </source>
</evidence>
<feature type="compositionally biased region" description="Acidic residues" evidence="3">
    <location>
        <begin position="419"/>
        <end position="431"/>
    </location>
</feature>
<dbReference type="GO" id="GO:0046872">
    <property type="term" value="F:metal ion binding"/>
    <property type="evidence" value="ECO:0007669"/>
    <property type="project" value="UniProtKB-KW"/>
</dbReference>
<evidence type="ECO:0000256" key="2">
    <source>
        <dbReference type="ARBA" id="ARBA00022723"/>
    </source>
</evidence>
<sequence length="756" mass="89055">MYESYDYKKTTLFEKFNDFPSLSEEECLKITGWTKKNFLLFSRFITSIRDNKKRTKHQLIALYRYWISTGSNQKTLASLFNKKSQVQISNYLSEIRTAIQKDFVPFFLGSKKKRKNYLKHNHVMVKTLHNLKQDELAVICDGTYTRLEKSSNNDFQYRSWSVQKSDSLIKPFIICCADGYIIDCYGPFQASDNDAVILNYILENDTDLLKILKPEKTILFLDRGFRDILNLLKEKYRFKCQIPTCKQLDQTNERELIYKTKQLTTEQTTDTKIVTKCRFVVEKQIGIIKNNKALDNIRNTEAGHIMIDYQNCCAMINFDFKPTCPDKQNAVKIANRILKKVGTKQNELEFLLRKQLDTKLIRPLNLLEINDFPILKRKTMKNKIFLGSYQLSQAKSYLGDLKKNSIAFVKQKKKKTEIDTDAESSESEDEKQENHQESKENSNCEKIEQDETENSDSELSELNESEPSETDSEHNNDLELFSDSFLDDFKKHVPKWSARIEFQGLKEVFLRDTCTIDYHLLGLWYISKIKKNKIFQNETTFSEVIYEINNNNWDKAREAWVKKIINFSNKPVKKGNKYQISLYGSEFNFFIQYVANFQKHILIQKCSINCIKNKNFVINDDSELVYFKKINNNLKLFSCYTESCKDCKKQIIPEIKFLNKPSFIYIQSAEDNIFLNEIPKEITIDNLRFKFLYLTVHTPGHFLGVFEINKNLFTVNDIGRKVKLLKPFTENFPLKEREIFFYTKVSTTIIVYYLIE</sequence>
<feature type="compositionally biased region" description="Acidic residues" evidence="3">
    <location>
        <begin position="450"/>
        <end position="470"/>
    </location>
</feature>